<dbReference type="Proteomes" id="UP000032675">
    <property type="component" value="Unassembled WGS sequence"/>
</dbReference>
<dbReference type="NCBIfam" id="TIGR01780">
    <property type="entry name" value="SSADH"/>
    <property type="match status" value="1"/>
</dbReference>
<evidence type="ECO:0000313" key="7">
    <source>
        <dbReference type="Proteomes" id="UP000032675"/>
    </source>
</evidence>
<dbReference type="Gene3D" id="3.40.309.10">
    <property type="entry name" value="Aldehyde Dehydrogenase, Chain A, domain 2"/>
    <property type="match status" value="1"/>
</dbReference>
<dbReference type="PANTHER" id="PTHR43353:SF5">
    <property type="entry name" value="SUCCINATE-SEMIALDEHYDE DEHYDROGENASE, MITOCHONDRIAL"/>
    <property type="match status" value="1"/>
</dbReference>
<dbReference type="GO" id="GO:0009450">
    <property type="term" value="P:gamma-aminobutyric acid catabolic process"/>
    <property type="evidence" value="ECO:0007669"/>
    <property type="project" value="InterPro"/>
</dbReference>
<evidence type="ECO:0000256" key="3">
    <source>
        <dbReference type="PROSITE-ProRule" id="PRU10007"/>
    </source>
</evidence>
<proteinExistence type="inferred from homology"/>
<accession>A0A0D6PZM2</accession>
<dbReference type="InterPro" id="IPR016162">
    <property type="entry name" value="Ald_DH_N"/>
</dbReference>
<dbReference type="InterPro" id="IPR016160">
    <property type="entry name" value="Ald_DH_CS_CYS"/>
</dbReference>
<feature type="active site" evidence="3">
    <location>
        <position position="257"/>
    </location>
</feature>
<dbReference type="FunFam" id="3.40.309.10:FF:000004">
    <property type="entry name" value="Succinate-semialdehyde dehydrogenase I"/>
    <property type="match status" value="1"/>
</dbReference>
<dbReference type="PROSITE" id="PS00687">
    <property type="entry name" value="ALDEHYDE_DEHYDR_GLU"/>
    <property type="match status" value="1"/>
</dbReference>
<reference evidence="6 7" key="1">
    <citation type="submission" date="2012-11" db="EMBL/GenBank/DDBJ databases">
        <title>Whole genome sequence of Gluconacetobacter europaeus NBRC3261.</title>
        <authorList>
            <person name="Azuma Y."/>
            <person name="Higashiura N."/>
            <person name="Hirakawa H."/>
            <person name="Matsushita K."/>
        </authorList>
    </citation>
    <scope>NUCLEOTIDE SEQUENCE [LARGE SCALE GENOMIC DNA]</scope>
    <source>
        <strain evidence="6 7">NBRC 3261</strain>
    </source>
</reference>
<dbReference type="InterPro" id="IPR029510">
    <property type="entry name" value="Ald_DH_CS_GLU"/>
</dbReference>
<dbReference type="RefSeq" id="WP_048851396.1">
    <property type="nucleotide sequence ID" value="NZ_BANI01000080.1"/>
</dbReference>
<dbReference type="FunFam" id="3.40.605.10:FF:000005">
    <property type="entry name" value="Succinate-semialdehyde dehydrogenase I"/>
    <property type="match status" value="1"/>
</dbReference>
<gene>
    <name evidence="6" type="ORF">Geu3261_0087_009</name>
</gene>
<dbReference type="InterPro" id="IPR010102">
    <property type="entry name" value="Succ_semiAld_DH"/>
</dbReference>
<organism evidence="6 7">
    <name type="scientific">Komagataeibacter europaeus NBRC 3261</name>
    <dbReference type="NCBI Taxonomy" id="1234669"/>
    <lineage>
        <taxon>Bacteria</taxon>
        <taxon>Pseudomonadati</taxon>
        <taxon>Pseudomonadota</taxon>
        <taxon>Alphaproteobacteria</taxon>
        <taxon>Acetobacterales</taxon>
        <taxon>Acetobacteraceae</taxon>
        <taxon>Komagataeibacter</taxon>
    </lineage>
</organism>
<evidence type="ECO:0000256" key="1">
    <source>
        <dbReference type="ARBA" id="ARBA00009986"/>
    </source>
</evidence>
<dbReference type="InterPro" id="IPR015590">
    <property type="entry name" value="Aldehyde_DH_dom"/>
</dbReference>
<evidence type="ECO:0000259" key="5">
    <source>
        <dbReference type="Pfam" id="PF00171"/>
    </source>
</evidence>
<evidence type="ECO:0000313" key="6">
    <source>
        <dbReference type="EMBL" id="GAN96639.1"/>
    </source>
</evidence>
<keyword evidence="2 4" id="KW-0560">Oxidoreductase</keyword>
<comment type="similarity">
    <text evidence="1 4">Belongs to the aldehyde dehydrogenase family.</text>
</comment>
<feature type="domain" description="Aldehyde dehydrogenase" evidence="5">
    <location>
        <begin position="22"/>
        <end position="480"/>
    </location>
</feature>
<dbReference type="SUPFAM" id="SSF53720">
    <property type="entry name" value="ALDH-like"/>
    <property type="match status" value="1"/>
</dbReference>
<dbReference type="GO" id="GO:0004777">
    <property type="term" value="F:succinate-semialdehyde dehydrogenase (NAD+) activity"/>
    <property type="evidence" value="ECO:0007669"/>
    <property type="project" value="TreeGrafter"/>
</dbReference>
<dbReference type="Gene3D" id="3.40.605.10">
    <property type="entry name" value="Aldehyde Dehydrogenase, Chain A, domain 1"/>
    <property type="match status" value="1"/>
</dbReference>
<comment type="caution">
    <text evidence="6">The sequence shown here is derived from an EMBL/GenBank/DDBJ whole genome shotgun (WGS) entry which is preliminary data.</text>
</comment>
<name>A0A0D6PZM2_KOMEU</name>
<dbReference type="Pfam" id="PF00171">
    <property type="entry name" value="Aldedh"/>
    <property type="match status" value="1"/>
</dbReference>
<sequence>MTVHLSNTSLFRKDAFINGTWCPAAGGARRPVHNPATGAVVAEVAECGAPDVDHAIAAAVTAQAEWRNRTGAQRQVILTRWHDLVMDNVDDLATLIVTEQGKPRAEAAGEIRYAASFLLWFAAEAMRAYGDVIPPTNPATRLSVIRQPVGVCAAITPWNFPAAMITRKAGPALAAGCAMIVKPSEDTPLTALALAELARQAGVPAGLLQVLPGDGVTLGKALCASPDIRKLSFTGSTQVGRILMAQSAATLKRLSLELGGNAPFIVFDDAHIEQAIKSAIAAKYRNAGQTCVCANRILVQDGIYDEFATRFARVVEKLQVGPGSDPDSVIGPLISAKARDKVEEHVNDAVSHGATILCGGARDNAGELFYRPTVLRDATPAMRIAHEETFGPVAPLFRFHTEAEAIAMANDTEYGLAAYFFTRDHARAHRVAEALEYGMVGHNTGLISNEVAPFGGIKQSGMGREGSRYGMDEYMEMKYICTDITDHTA</sequence>
<dbReference type="InterPro" id="IPR016161">
    <property type="entry name" value="Ald_DH/histidinol_DH"/>
</dbReference>
<protein>
    <submittedName>
        <fullName evidence="6">Aldehyde/betaine dehydrogenase</fullName>
    </submittedName>
</protein>
<dbReference type="PROSITE" id="PS00070">
    <property type="entry name" value="ALDEHYDE_DEHYDR_CYS"/>
    <property type="match status" value="1"/>
</dbReference>
<dbReference type="AlphaFoldDB" id="A0A0D6PZM2"/>
<dbReference type="CDD" id="cd07103">
    <property type="entry name" value="ALDH_F5_SSADH_GabD"/>
    <property type="match status" value="1"/>
</dbReference>
<dbReference type="InterPro" id="IPR050740">
    <property type="entry name" value="Aldehyde_DH_Superfamily"/>
</dbReference>
<evidence type="ECO:0000256" key="4">
    <source>
        <dbReference type="RuleBase" id="RU003345"/>
    </source>
</evidence>
<evidence type="ECO:0000256" key="2">
    <source>
        <dbReference type="ARBA" id="ARBA00023002"/>
    </source>
</evidence>
<dbReference type="EMBL" id="BANI01000080">
    <property type="protein sequence ID" value="GAN96639.1"/>
    <property type="molecule type" value="Genomic_DNA"/>
</dbReference>
<dbReference type="PANTHER" id="PTHR43353">
    <property type="entry name" value="SUCCINATE-SEMIALDEHYDE DEHYDROGENASE, MITOCHONDRIAL"/>
    <property type="match status" value="1"/>
</dbReference>
<dbReference type="InterPro" id="IPR016163">
    <property type="entry name" value="Ald_DH_C"/>
</dbReference>